<proteinExistence type="predicted"/>
<dbReference type="Proteomes" id="UP001472677">
    <property type="component" value="Unassembled WGS sequence"/>
</dbReference>
<evidence type="ECO:0000313" key="2">
    <source>
        <dbReference type="Proteomes" id="UP001472677"/>
    </source>
</evidence>
<name>A0ABR2B041_9ROSI</name>
<reference evidence="1 2" key="1">
    <citation type="journal article" date="2024" name="G3 (Bethesda)">
        <title>Genome assembly of Hibiscus sabdariffa L. provides insights into metabolisms of medicinal natural products.</title>
        <authorList>
            <person name="Kim T."/>
        </authorList>
    </citation>
    <scope>NUCLEOTIDE SEQUENCE [LARGE SCALE GENOMIC DNA]</scope>
    <source>
        <strain evidence="1">TK-2024</strain>
        <tissue evidence="1">Old leaves</tissue>
    </source>
</reference>
<organism evidence="1 2">
    <name type="scientific">Hibiscus sabdariffa</name>
    <name type="common">roselle</name>
    <dbReference type="NCBI Taxonomy" id="183260"/>
    <lineage>
        <taxon>Eukaryota</taxon>
        <taxon>Viridiplantae</taxon>
        <taxon>Streptophyta</taxon>
        <taxon>Embryophyta</taxon>
        <taxon>Tracheophyta</taxon>
        <taxon>Spermatophyta</taxon>
        <taxon>Magnoliopsida</taxon>
        <taxon>eudicotyledons</taxon>
        <taxon>Gunneridae</taxon>
        <taxon>Pentapetalae</taxon>
        <taxon>rosids</taxon>
        <taxon>malvids</taxon>
        <taxon>Malvales</taxon>
        <taxon>Malvaceae</taxon>
        <taxon>Malvoideae</taxon>
        <taxon>Hibiscus</taxon>
    </lineage>
</organism>
<evidence type="ECO:0000313" key="1">
    <source>
        <dbReference type="EMBL" id="KAK8499775.1"/>
    </source>
</evidence>
<keyword evidence="2" id="KW-1185">Reference proteome</keyword>
<protein>
    <submittedName>
        <fullName evidence="1">Uncharacterized protein</fullName>
    </submittedName>
</protein>
<gene>
    <name evidence="1" type="ORF">V6N12_019766</name>
</gene>
<comment type="caution">
    <text evidence="1">The sequence shown here is derived from an EMBL/GenBank/DDBJ whole genome shotgun (WGS) entry which is preliminary data.</text>
</comment>
<accession>A0ABR2B041</accession>
<sequence>MCNVATNSVASLPVPDKTRPIHCRRRISAASHGFTCSRRLQLHMACIVACSFTWLHMSPTATAVQSFCIFTRTMQSSPPAEADFW</sequence>
<dbReference type="EMBL" id="JBBPBM010000228">
    <property type="protein sequence ID" value="KAK8499775.1"/>
    <property type="molecule type" value="Genomic_DNA"/>
</dbReference>